<accession>A0A2N3LD38</accession>
<evidence type="ECO:0000313" key="2">
    <source>
        <dbReference type="Proteomes" id="UP000233440"/>
    </source>
</evidence>
<protein>
    <submittedName>
        <fullName evidence="1">Uncharacterized protein</fullName>
    </submittedName>
</protein>
<proteinExistence type="predicted"/>
<gene>
    <name evidence="1" type="ORF">CWO92_24050</name>
</gene>
<reference evidence="1 2" key="1">
    <citation type="submission" date="2017-11" db="EMBL/GenBank/DDBJ databases">
        <title>Bacillus camelliae sp. nov., isolated from pu'er tea.</title>
        <authorList>
            <person name="Niu L."/>
        </authorList>
    </citation>
    <scope>NUCLEOTIDE SEQUENCE [LARGE SCALE GENOMIC DNA]</scope>
    <source>
        <strain evidence="1 2">7578-1</strain>
    </source>
</reference>
<comment type="caution">
    <text evidence="1">The sequence shown here is derived from an EMBL/GenBank/DDBJ whole genome shotgun (WGS) entry which is preliminary data.</text>
</comment>
<sequence length="68" mass="7522">MEVAALYKAQGKTLFGGLLEFYDKVILLNYYVTSLNGKEGTEEIASILNIFIQSPPTEITGFEMTAVE</sequence>
<dbReference type="Proteomes" id="UP000233440">
    <property type="component" value="Unassembled WGS sequence"/>
</dbReference>
<organism evidence="1 2">
    <name type="scientific">Heyndrickxia camelliae</name>
    <dbReference type="NCBI Taxonomy" id="1707093"/>
    <lineage>
        <taxon>Bacteria</taxon>
        <taxon>Bacillati</taxon>
        <taxon>Bacillota</taxon>
        <taxon>Bacilli</taxon>
        <taxon>Bacillales</taxon>
        <taxon>Bacillaceae</taxon>
        <taxon>Heyndrickxia</taxon>
    </lineage>
</organism>
<dbReference type="AlphaFoldDB" id="A0A2N3LD38"/>
<keyword evidence="2" id="KW-1185">Reference proteome</keyword>
<dbReference type="EMBL" id="PIQO01000040">
    <property type="protein sequence ID" value="PKR82506.1"/>
    <property type="molecule type" value="Genomic_DNA"/>
</dbReference>
<name>A0A2N3LD38_9BACI</name>
<evidence type="ECO:0000313" key="1">
    <source>
        <dbReference type="EMBL" id="PKR82506.1"/>
    </source>
</evidence>
<dbReference type="RefSeq" id="WP_101356717.1">
    <property type="nucleotide sequence ID" value="NZ_PIQO01000040.1"/>
</dbReference>